<dbReference type="GO" id="GO:1905786">
    <property type="term" value="P:positive regulation of anaphase-promoting complex-dependent catabolic process"/>
    <property type="evidence" value="ECO:0007669"/>
    <property type="project" value="TreeGrafter"/>
</dbReference>
<dbReference type="PROSITE" id="PS50294">
    <property type="entry name" value="WD_REPEATS_REGION"/>
    <property type="match status" value="3"/>
</dbReference>
<evidence type="ECO:0000313" key="13">
    <source>
        <dbReference type="Proteomes" id="UP000886595"/>
    </source>
</evidence>
<reference evidence="12 13" key="1">
    <citation type="submission" date="2020-02" db="EMBL/GenBank/DDBJ databases">
        <authorList>
            <person name="Ma Q."/>
            <person name="Huang Y."/>
            <person name="Song X."/>
            <person name="Pei D."/>
        </authorList>
    </citation>
    <scope>NUCLEOTIDE SEQUENCE [LARGE SCALE GENOMIC DNA]</scope>
    <source>
        <strain evidence="12">Sxm20200214</strain>
        <tissue evidence="12">Leaf</tissue>
    </source>
</reference>
<dbReference type="InterPro" id="IPR019775">
    <property type="entry name" value="WD40_repeat_CS"/>
</dbReference>
<evidence type="ECO:0000256" key="7">
    <source>
        <dbReference type="ARBA" id="ARBA00023306"/>
    </source>
</evidence>
<dbReference type="GO" id="GO:0051301">
    <property type="term" value="P:cell division"/>
    <property type="evidence" value="ECO:0007669"/>
    <property type="project" value="UniProtKB-KW"/>
</dbReference>
<feature type="domain" description="CDC20/Fizzy WD40" evidence="11">
    <location>
        <begin position="94"/>
        <end position="356"/>
    </location>
</feature>
<dbReference type="PROSITE" id="PS00678">
    <property type="entry name" value="WD_REPEATS_1"/>
    <property type="match status" value="1"/>
</dbReference>
<evidence type="ECO:0000256" key="8">
    <source>
        <dbReference type="ARBA" id="ARBA00023425"/>
    </source>
</evidence>
<evidence type="ECO:0000313" key="12">
    <source>
        <dbReference type="EMBL" id="KAG2312345.1"/>
    </source>
</evidence>
<protein>
    <recommendedName>
        <fullName evidence="11">CDC20/Fizzy WD40 domain-containing protein</fullName>
    </recommendedName>
</protein>
<evidence type="ECO:0000259" key="11">
    <source>
        <dbReference type="Pfam" id="PF24807"/>
    </source>
</evidence>
<keyword evidence="5" id="KW-0498">Mitosis</keyword>
<dbReference type="Gene3D" id="2.130.10.10">
    <property type="entry name" value="YVTN repeat-like/Quinoprotein amine dehydrogenase"/>
    <property type="match status" value="1"/>
</dbReference>
<dbReference type="InterPro" id="IPR056150">
    <property type="entry name" value="WD40_CDC20-Fz"/>
</dbReference>
<keyword evidence="2 9" id="KW-0853">WD repeat</keyword>
<dbReference type="SMART" id="SM00320">
    <property type="entry name" value="WD40"/>
    <property type="match status" value="4"/>
</dbReference>
<evidence type="ECO:0000256" key="3">
    <source>
        <dbReference type="ARBA" id="ARBA00022618"/>
    </source>
</evidence>
<sequence length="384" mass="42742">MDAGMNTSSHLKAQARCPLRQHFLPRKNSKENLDRFIPNRSAMDFDYAHLALTQGRNGKDEQLAEVMNQNRIQEQTSSSSPTHRSPYPVRFVKPLLDWGRANVLAIAIGHTVYLWDASSGSTSELVTIDEEKGPVTSINWAPDGRHLAVGLNNSEVQLWDSDSNRQRRTLKGCHQSRIVNNDVRIRSHVVETYWGHTQEVCGLKWSGSGQKLASGGNDNVVHIWDRSVASSSLHRLEEHTSAVKALSWCPFQANLLATGGGGEEDRTIKFWNTHTGACLNLVDNGSQVCSLLWSKNERELLSSHGLTQNQLTLWRYPSMVTMAELTGHTSRVRHMAQSPDGCTVASAAGDETLMFWNVFGEPETAKKPAPKSAHEPFSQVNLIR</sequence>
<dbReference type="Proteomes" id="UP000886595">
    <property type="component" value="Unassembled WGS sequence"/>
</dbReference>
<dbReference type="InterPro" id="IPR033010">
    <property type="entry name" value="Cdc20/Fizzy"/>
</dbReference>
<evidence type="ECO:0000256" key="5">
    <source>
        <dbReference type="ARBA" id="ARBA00022776"/>
    </source>
</evidence>
<evidence type="ECO:0000256" key="9">
    <source>
        <dbReference type="PROSITE-ProRule" id="PRU00221"/>
    </source>
</evidence>
<evidence type="ECO:0000256" key="2">
    <source>
        <dbReference type="ARBA" id="ARBA00022574"/>
    </source>
</evidence>
<name>A0A8X7VK36_BRACI</name>
<dbReference type="InterPro" id="IPR015943">
    <property type="entry name" value="WD40/YVTN_repeat-like_dom_sf"/>
</dbReference>
<dbReference type="EMBL" id="JAAMPC010000005">
    <property type="protein sequence ID" value="KAG2312345.1"/>
    <property type="molecule type" value="Genomic_DNA"/>
</dbReference>
<feature type="repeat" description="WD" evidence="9">
    <location>
        <begin position="193"/>
        <end position="225"/>
    </location>
</feature>
<keyword evidence="3" id="KW-0132">Cell division</keyword>
<evidence type="ECO:0000256" key="4">
    <source>
        <dbReference type="ARBA" id="ARBA00022737"/>
    </source>
</evidence>
<keyword evidence="13" id="KW-1185">Reference proteome</keyword>
<keyword evidence="7" id="KW-0131">Cell cycle</keyword>
<dbReference type="GO" id="GO:0010997">
    <property type="term" value="F:anaphase-promoting complex binding"/>
    <property type="evidence" value="ECO:0007669"/>
    <property type="project" value="InterPro"/>
</dbReference>
<evidence type="ECO:0000256" key="6">
    <source>
        <dbReference type="ARBA" id="ARBA00022786"/>
    </source>
</evidence>
<dbReference type="GO" id="GO:1990757">
    <property type="term" value="F:ubiquitin ligase activator activity"/>
    <property type="evidence" value="ECO:0007669"/>
    <property type="project" value="TreeGrafter"/>
</dbReference>
<evidence type="ECO:0000256" key="10">
    <source>
        <dbReference type="SAM" id="MobiDB-lite"/>
    </source>
</evidence>
<proteinExistence type="inferred from homology"/>
<feature type="repeat" description="WD" evidence="9">
    <location>
        <begin position="128"/>
        <end position="169"/>
    </location>
</feature>
<dbReference type="Pfam" id="PF24807">
    <property type="entry name" value="WD40_CDC20-Fz"/>
    <property type="match status" value="1"/>
</dbReference>
<dbReference type="InterPro" id="IPR001680">
    <property type="entry name" value="WD40_rpt"/>
</dbReference>
<comment type="caution">
    <text evidence="12">The sequence shown here is derived from an EMBL/GenBank/DDBJ whole genome shotgun (WGS) entry which is preliminary data.</text>
</comment>
<keyword evidence="4" id="KW-0677">Repeat</keyword>
<dbReference type="PROSITE" id="PS50082">
    <property type="entry name" value="WD_REPEATS_2"/>
    <property type="match status" value="3"/>
</dbReference>
<keyword evidence="6" id="KW-0833">Ubl conjugation pathway</keyword>
<gene>
    <name evidence="12" type="ORF">Bca52824_023902</name>
</gene>
<feature type="region of interest" description="Disordered" evidence="10">
    <location>
        <begin position="364"/>
        <end position="384"/>
    </location>
</feature>
<dbReference type="PANTHER" id="PTHR19918:SF8">
    <property type="entry name" value="FI02843P"/>
    <property type="match status" value="1"/>
</dbReference>
<dbReference type="OrthoDB" id="10263272at2759"/>
<comment type="function">
    <text evidence="8">Component of the anaphase promoting complex/cyclosome (APC/C), a cell cycle-regulated E3 ubiquitin-protein ligase complex that controls progression through mitosis and the G1 phase of the cell cycle.</text>
</comment>
<dbReference type="GO" id="GO:0005680">
    <property type="term" value="C:anaphase-promoting complex"/>
    <property type="evidence" value="ECO:0007669"/>
    <property type="project" value="TreeGrafter"/>
</dbReference>
<organism evidence="12 13">
    <name type="scientific">Brassica carinata</name>
    <name type="common">Ethiopian mustard</name>
    <name type="synonym">Abyssinian cabbage</name>
    <dbReference type="NCBI Taxonomy" id="52824"/>
    <lineage>
        <taxon>Eukaryota</taxon>
        <taxon>Viridiplantae</taxon>
        <taxon>Streptophyta</taxon>
        <taxon>Embryophyta</taxon>
        <taxon>Tracheophyta</taxon>
        <taxon>Spermatophyta</taxon>
        <taxon>Magnoliopsida</taxon>
        <taxon>eudicotyledons</taxon>
        <taxon>Gunneridae</taxon>
        <taxon>Pentapetalae</taxon>
        <taxon>rosids</taxon>
        <taxon>malvids</taxon>
        <taxon>Brassicales</taxon>
        <taxon>Brassicaceae</taxon>
        <taxon>Brassiceae</taxon>
        <taxon>Brassica</taxon>
    </lineage>
</organism>
<comment type="similarity">
    <text evidence="1">Belongs to the WD repeat CDC20/Fizzy family.</text>
</comment>
<evidence type="ECO:0000256" key="1">
    <source>
        <dbReference type="ARBA" id="ARBA00006445"/>
    </source>
</evidence>
<dbReference type="SUPFAM" id="SSF50978">
    <property type="entry name" value="WD40 repeat-like"/>
    <property type="match status" value="1"/>
</dbReference>
<feature type="repeat" description="WD" evidence="9">
    <location>
        <begin position="325"/>
        <end position="358"/>
    </location>
</feature>
<dbReference type="PANTHER" id="PTHR19918">
    <property type="entry name" value="CELL DIVISION CYCLE 20 CDC20 FIZZY -RELATED"/>
    <property type="match status" value="1"/>
</dbReference>
<accession>A0A8X7VK36</accession>
<dbReference type="InterPro" id="IPR036322">
    <property type="entry name" value="WD40_repeat_dom_sf"/>
</dbReference>
<dbReference type="AlphaFoldDB" id="A0A8X7VK36"/>
<dbReference type="GO" id="GO:0031145">
    <property type="term" value="P:anaphase-promoting complex-dependent catabolic process"/>
    <property type="evidence" value="ECO:0007669"/>
    <property type="project" value="TreeGrafter"/>
</dbReference>